<evidence type="ECO:0000313" key="1">
    <source>
        <dbReference type="EMBL" id="KAI4370103.1"/>
    </source>
</evidence>
<dbReference type="EMBL" id="CM042884">
    <property type="protein sequence ID" value="KAI4370103.1"/>
    <property type="molecule type" value="Genomic_DNA"/>
</dbReference>
<protein>
    <submittedName>
        <fullName evidence="1">Uncharacterized protein</fullName>
    </submittedName>
</protein>
<name>A0ACB9QV17_9MYRT</name>
<reference evidence="2" key="1">
    <citation type="journal article" date="2023" name="Front. Plant Sci.">
        <title>Chromosomal-level genome assembly of Melastoma candidum provides insights into trichome evolution.</title>
        <authorList>
            <person name="Zhong Y."/>
            <person name="Wu W."/>
            <person name="Sun C."/>
            <person name="Zou P."/>
            <person name="Liu Y."/>
            <person name="Dai S."/>
            <person name="Zhou R."/>
        </authorList>
    </citation>
    <scope>NUCLEOTIDE SEQUENCE [LARGE SCALE GENOMIC DNA]</scope>
</reference>
<evidence type="ECO:0000313" key="2">
    <source>
        <dbReference type="Proteomes" id="UP001057402"/>
    </source>
</evidence>
<gene>
    <name evidence="1" type="ORF">MLD38_018484</name>
</gene>
<organism evidence="1 2">
    <name type="scientific">Melastoma candidum</name>
    <dbReference type="NCBI Taxonomy" id="119954"/>
    <lineage>
        <taxon>Eukaryota</taxon>
        <taxon>Viridiplantae</taxon>
        <taxon>Streptophyta</taxon>
        <taxon>Embryophyta</taxon>
        <taxon>Tracheophyta</taxon>
        <taxon>Spermatophyta</taxon>
        <taxon>Magnoliopsida</taxon>
        <taxon>eudicotyledons</taxon>
        <taxon>Gunneridae</taxon>
        <taxon>Pentapetalae</taxon>
        <taxon>rosids</taxon>
        <taxon>malvids</taxon>
        <taxon>Myrtales</taxon>
        <taxon>Melastomataceae</taxon>
        <taxon>Melastomatoideae</taxon>
        <taxon>Melastomateae</taxon>
        <taxon>Melastoma</taxon>
    </lineage>
</organism>
<comment type="caution">
    <text evidence="1">The sequence shown here is derived from an EMBL/GenBank/DDBJ whole genome shotgun (WGS) entry which is preliminary data.</text>
</comment>
<accession>A0ACB9QV17</accession>
<sequence length="70" mass="8285">MFQNVSYWCWADMSSNEHQPSESRLLTDFHGSSFLFILHKALMRANAAVAFIRCTRSWRCVSTFFFKRSK</sequence>
<proteinExistence type="predicted"/>
<dbReference type="Proteomes" id="UP001057402">
    <property type="component" value="Chromosome 5"/>
</dbReference>
<keyword evidence="2" id="KW-1185">Reference proteome</keyword>